<feature type="disulfide bond" evidence="7">
    <location>
        <begin position="387"/>
        <end position="451"/>
    </location>
</feature>
<dbReference type="InterPro" id="IPR036772">
    <property type="entry name" value="SRCR-like_dom_sf"/>
</dbReference>
<feature type="domain" description="SRCR" evidence="8">
    <location>
        <begin position="730"/>
        <end position="831"/>
    </location>
</feature>
<feature type="disulfide bond" evidence="7">
    <location>
        <begin position="284"/>
        <end position="348"/>
    </location>
</feature>
<dbReference type="STRING" id="64144.ENSATEP00000015562"/>
<reference evidence="9" key="3">
    <citation type="submission" date="2025-09" db="UniProtKB">
        <authorList>
            <consortium name="Ensembl"/>
        </authorList>
    </citation>
    <scope>IDENTIFICATION</scope>
</reference>
<feature type="disulfide bond" evidence="7">
    <location>
        <begin position="328"/>
        <end position="338"/>
    </location>
</feature>
<feature type="disulfide bond" evidence="7">
    <location>
        <begin position="756"/>
        <end position="820"/>
    </location>
</feature>
<dbReference type="SMART" id="SM00202">
    <property type="entry name" value="SR"/>
    <property type="match status" value="8"/>
</dbReference>
<organism evidence="9 10">
    <name type="scientific">Anabas testudineus</name>
    <name type="common">Climbing perch</name>
    <name type="synonym">Anthias testudineus</name>
    <dbReference type="NCBI Taxonomy" id="64144"/>
    <lineage>
        <taxon>Eukaryota</taxon>
        <taxon>Metazoa</taxon>
        <taxon>Chordata</taxon>
        <taxon>Craniata</taxon>
        <taxon>Vertebrata</taxon>
        <taxon>Euteleostomi</taxon>
        <taxon>Actinopterygii</taxon>
        <taxon>Neopterygii</taxon>
        <taxon>Teleostei</taxon>
        <taxon>Neoteleostei</taxon>
        <taxon>Acanthomorphata</taxon>
        <taxon>Anabantaria</taxon>
        <taxon>Anabantiformes</taxon>
        <taxon>Anabantoidei</taxon>
        <taxon>Anabantidae</taxon>
        <taxon>Anabas</taxon>
    </lineage>
</organism>
<dbReference type="FunFam" id="3.10.250.10:FF:000002">
    <property type="entry name" value="Scavenger receptor cysteine-rich type 1 protein M130"/>
    <property type="match status" value="1"/>
</dbReference>
<dbReference type="FunFam" id="3.10.250.10:FF:000009">
    <property type="entry name" value="WC1"/>
    <property type="match status" value="1"/>
</dbReference>
<evidence type="ECO:0000256" key="5">
    <source>
        <dbReference type="ARBA" id="ARBA00023157"/>
    </source>
</evidence>
<dbReference type="PANTHER" id="PTHR19331">
    <property type="entry name" value="SCAVENGER RECEPTOR DOMAIN-CONTAINING"/>
    <property type="match status" value="1"/>
</dbReference>
<accession>A0A3Q1I2D0</accession>
<dbReference type="Proteomes" id="UP000265040">
    <property type="component" value="Chromosome 8"/>
</dbReference>
<feature type="disulfide bond" evidence="7">
    <location>
        <begin position="103"/>
        <end position="164"/>
    </location>
</feature>
<name>A0A3Q1I2D0_ANATE</name>
<keyword evidence="6" id="KW-0325">Glycoprotein</keyword>
<dbReference type="Pfam" id="PF00530">
    <property type="entry name" value="SRCR"/>
    <property type="match status" value="8"/>
</dbReference>
<dbReference type="PANTHER" id="PTHR19331:SF22">
    <property type="entry name" value="DELETED IN MALIGNANT BRAIN TUMORS 1 PROTEIN"/>
    <property type="match status" value="1"/>
</dbReference>
<evidence type="ECO:0000256" key="7">
    <source>
        <dbReference type="PROSITE-ProRule" id="PRU00196"/>
    </source>
</evidence>
<reference evidence="9" key="1">
    <citation type="submission" date="2021-04" db="EMBL/GenBank/DDBJ databases">
        <authorList>
            <consortium name="Wellcome Sanger Institute Data Sharing"/>
        </authorList>
    </citation>
    <scope>NUCLEOTIDE SEQUENCE [LARGE SCALE GENOMIC DNA]</scope>
</reference>
<feature type="disulfide bond" evidence="7">
    <location>
        <begin position="800"/>
        <end position="810"/>
    </location>
</feature>
<dbReference type="Gene3D" id="3.10.250.10">
    <property type="entry name" value="SRCR-like domain"/>
    <property type="match status" value="8"/>
</dbReference>
<feature type="domain" description="SRCR" evidence="8">
    <location>
        <begin position="625"/>
        <end position="726"/>
    </location>
</feature>
<feature type="disulfide bond" evidence="7">
    <location>
        <begin position="505"/>
        <end position="566"/>
    </location>
</feature>
<keyword evidence="4" id="KW-0677">Repeat</keyword>
<comment type="subcellular location">
    <subcellularLocation>
        <location evidence="1">Secreted</location>
    </subcellularLocation>
</comment>
<evidence type="ECO:0000256" key="1">
    <source>
        <dbReference type="ARBA" id="ARBA00004613"/>
    </source>
</evidence>
<keyword evidence="10" id="KW-1185">Reference proteome</keyword>
<feature type="disulfide bond" evidence="7">
    <location>
        <begin position="769"/>
        <end position="830"/>
    </location>
</feature>
<reference evidence="9" key="2">
    <citation type="submission" date="2025-08" db="UniProtKB">
        <authorList>
            <consortium name="Ensembl"/>
        </authorList>
    </citation>
    <scope>IDENTIFICATION</scope>
</reference>
<feature type="disulfide bond" evidence="7">
    <location>
        <begin position="695"/>
        <end position="705"/>
    </location>
</feature>
<feature type="domain" description="SRCR" evidence="8">
    <location>
        <begin position="466"/>
        <end position="567"/>
    </location>
</feature>
<dbReference type="PROSITE" id="PS50287">
    <property type="entry name" value="SRCR_2"/>
    <property type="match status" value="8"/>
</dbReference>
<evidence type="ECO:0000259" key="8">
    <source>
        <dbReference type="PROSITE" id="PS50287"/>
    </source>
</evidence>
<keyword evidence="2" id="KW-0964">Secreted</keyword>
<evidence type="ECO:0000256" key="2">
    <source>
        <dbReference type="ARBA" id="ARBA00022525"/>
    </source>
</evidence>
<feature type="disulfide bond" evidence="7">
    <location>
        <begin position="90"/>
        <end position="154"/>
    </location>
</feature>
<feature type="domain" description="SRCR" evidence="8">
    <location>
        <begin position="172"/>
        <end position="252"/>
    </location>
</feature>
<dbReference type="InterPro" id="IPR001190">
    <property type="entry name" value="SRCR"/>
</dbReference>
<feature type="domain" description="SRCR" evidence="8">
    <location>
        <begin position="258"/>
        <end position="359"/>
    </location>
</feature>
<feature type="disulfide bond" evidence="7">
    <location>
        <begin position="651"/>
        <end position="715"/>
    </location>
</feature>
<feature type="domain" description="SRCR" evidence="8">
    <location>
        <begin position="64"/>
        <end position="165"/>
    </location>
</feature>
<feature type="disulfide bond" evidence="7">
    <location>
        <begin position="870"/>
        <end position="931"/>
    </location>
</feature>
<evidence type="ECO:0000256" key="4">
    <source>
        <dbReference type="ARBA" id="ARBA00022737"/>
    </source>
</evidence>
<dbReference type="SUPFAM" id="SSF56487">
    <property type="entry name" value="SRCR-like"/>
    <property type="match status" value="8"/>
</dbReference>
<evidence type="ECO:0000256" key="3">
    <source>
        <dbReference type="ARBA" id="ARBA00022729"/>
    </source>
</evidence>
<feature type="disulfide bond" evidence="7">
    <location>
        <begin position="134"/>
        <end position="144"/>
    </location>
</feature>
<comment type="caution">
    <text evidence="7">Lacks conserved residue(s) required for the propagation of feature annotation.</text>
</comment>
<feature type="domain" description="SRCR" evidence="8">
    <location>
        <begin position="831"/>
        <end position="932"/>
    </location>
</feature>
<dbReference type="AlphaFoldDB" id="A0A3Q1I2D0"/>
<dbReference type="GO" id="GO:0016020">
    <property type="term" value="C:membrane"/>
    <property type="evidence" value="ECO:0007669"/>
    <property type="project" value="InterPro"/>
</dbReference>
<evidence type="ECO:0000313" key="10">
    <source>
        <dbReference type="Proteomes" id="UP000265040"/>
    </source>
</evidence>
<keyword evidence="3" id="KW-0732">Signal</keyword>
<feature type="disulfide bond" evidence="7">
    <location>
        <begin position="431"/>
        <end position="441"/>
    </location>
</feature>
<feature type="disulfide bond" evidence="7">
    <location>
        <begin position="492"/>
        <end position="556"/>
    </location>
</feature>
<feature type="disulfide bond" evidence="7">
    <location>
        <begin position="297"/>
        <end position="358"/>
    </location>
</feature>
<dbReference type="GeneTree" id="ENSGT00940000162108"/>
<feature type="disulfide bond" evidence="7">
    <location>
        <begin position="242"/>
        <end position="252"/>
    </location>
</feature>
<feature type="disulfide bond" evidence="7">
    <location>
        <begin position="664"/>
        <end position="725"/>
    </location>
</feature>
<protein>
    <recommendedName>
        <fullName evidence="8">SRCR domain-containing protein</fullName>
    </recommendedName>
</protein>
<sequence length="992" mass="107612">MKQHTSASLKSKFSKQKIKQNKLYAYTSFPDNSRKLLSLSDLVIYVSVKVSNSLEQKDGKYILIRLSGSGSTQCSGRVEIYHNNIWGTVCDDYWDLNDAMVVCRELNCGAELNAPQWAKFGEGTGQIWLDDVDCSGNERSLTECQHRGFGNYNCGHSEDAGVICSGEKFFELVLSGSGSTQCSGRVEIYHNNIWGTVCDDSWDLNDAMVVCRELNCGAALDAPQSAQFGEGTGQIWLDDVACSGNERSLTECVICSVVRLSGSGSTQCSGRVEIYHNNIWGTVCDDSWDLNDAMVVCRELNCGAALDAPQSAQFGPGSGQIWLDDVDCSRNERSLTECQHNGFGNHNCRHSEDAGVICSGVRLSGSGSTQCSGRVEIYHNSTWGTVCYDYWDVNDAMVVCRELNCGAALIVTQSANFGGGTGQIWPVDVNCSGNESSLTECQHRGFGNHTCRHGADVGVICSGVQIRLSGSGSTQCSGRVEIYHNNTWGTVCDDEWDLNDAMVVCRELNCGAALDATQLAQFGEGTGQIWLDDVACSGNEWSLTECQHRGFGTHDCRHREDAGVICSGEKIFVLSELDSLLISLTNATKSPNKQILREGGNQRQTESEVNILIYCFLSSVLFLGMRLSGSGSTLCSGRVEIYHNNIWGTVCDDSWDLNDAMVVCRELRCGTALSAPQSAKFGEGTGQIWLDDVTCSGSESFLTECQHSGFGKHNCKHNEDAGVICSGVQIRLSGSGSTQCSGRVEIYHNNTWGTVCDDEWDLNDAMVVCKELNCGAALDAPPSANFGEGTGQIWLNYVTCSGNERSLTECQHNGFGKHDCGHSEDVGVICVRLSGSGSTQCSGRVEIYHNNIWGTVCDDEWDLNDAMVVCRELNCGAALDAPHWSQFGEGTGQIWLDDVACSGNERSLTECQHRGFGIHNCAHIEDAGVICSGEKIFVLSELDILLISLINATKSPNVQIGEEENEDDLELKGCNGLETGDHSIVNSGVKIR</sequence>
<feature type="disulfide bond" evidence="7">
    <location>
        <begin position="400"/>
        <end position="461"/>
    </location>
</feature>
<feature type="disulfide bond" evidence="7">
    <location>
        <begin position="901"/>
        <end position="911"/>
    </location>
</feature>
<feature type="disulfide bond" evidence="7">
    <location>
        <begin position="536"/>
        <end position="546"/>
    </location>
</feature>
<keyword evidence="5 7" id="KW-1015">Disulfide bond</keyword>
<dbReference type="Ensembl" id="ENSATET00000015805.2">
    <property type="protein sequence ID" value="ENSATEP00000015562.2"/>
    <property type="gene ID" value="ENSATEG00000025452.1"/>
</dbReference>
<evidence type="ECO:0000313" key="9">
    <source>
        <dbReference type="Ensembl" id="ENSATEP00000015562.2"/>
    </source>
</evidence>
<evidence type="ECO:0000256" key="6">
    <source>
        <dbReference type="ARBA" id="ARBA00023180"/>
    </source>
</evidence>
<dbReference type="PRINTS" id="PR00258">
    <property type="entry name" value="SPERACTRCPTR"/>
</dbReference>
<feature type="disulfide bond" evidence="7">
    <location>
        <begin position="857"/>
        <end position="921"/>
    </location>
</feature>
<dbReference type="InParanoid" id="A0A3Q1I2D0"/>
<dbReference type="FunFam" id="3.10.250.10:FF:000006">
    <property type="entry name" value="neurotrypsin isoform X2"/>
    <property type="match status" value="6"/>
</dbReference>
<dbReference type="OrthoDB" id="536948at2759"/>
<feature type="domain" description="SRCR" evidence="8">
    <location>
        <begin position="361"/>
        <end position="462"/>
    </location>
</feature>
<proteinExistence type="predicted"/>